<proteinExistence type="predicted"/>
<reference evidence="1" key="1">
    <citation type="journal article" date="2024" name="Microbiome">
        <title>Substantial viral diversity in bats and rodents from East Africa: insights into evolution, recombination, and cocirculation.</title>
        <authorList>
            <person name="Wang D."/>
            <person name="Yang X."/>
            <person name="Ren Z."/>
            <person name="Hu B."/>
            <person name="Zhao H."/>
            <person name="Yang K."/>
            <person name="Shi P."/>
            <person name="Zhang Z."/>
            <person name="Feng Q."/>
            <person name="Nawenja C.V."/>
            <person name="Obanda V."/>
            <person name="Robert K."/>
            <person name="Nalikka B."/>
            <person name="Waruhiu C.N."/>
            <person name="Ochola G.O."/>
            <person name="Onyuok S.O."/>
            <person name="Ochieng H."/>
            <person name="Li B."/>
            <person name="Zhu Y."/>
            <person name="Si H."/>
            <person name="Yin J."/>
            <person name="Kristiansen K."/>
            <person name="Jin X."/>
            <person name="Xu X."/>
            <person name="Xiao M."/>
            <person name="Agwanda B."/>
            <person name="Ommeh S."/>
            <person name="Li J."/>
            <person name="Shi Z.L."/>
        </authorList>
    </citation>
    <scope>NUCLEOTIDE SEQUENCE</scope>
    <source>
        <strain evidence="1">1A/Uganda/UGR70/2019</strain>
    </source>
</reference>
<name>A0AAU7E2B2_9POXV</name>
<organism evidence="1">
    <name type="scientific">Rousettus bat poxvirus</name>
    <dbReference type="NCBI Taxonomy" id="3141933"/>
    <lineage>
        <taxon>Viruses</taxon>
        <taxon>Varidnaviria</taxon>
        <taxon>Bamfordvirae</taxon>
        <taxon>Nucleocytoviricota</taxon>
        <taxon>Pokkesviricetes</taxon>
        <taxon>Chitovirales</taxon>
        <taxon>Poxviridae</taxon>
    </lineage>
</organism>
<protein>
    <submittedName>
        <fullName evidence="1">MC153R</fullName>
    </submittedName>
</protein>
<dbReference type="EMBL" id="PP711852">
    <property type="protein sequence ID" value="XBH23870.1"/>
    <property type="molecule type" value="Genomic_DNA"/>
</dbReference>
<reference evidence="1" key="2">
    <citation type="submission" date="2024-02" db="EMBL/GenBank/DDBJ databases">
        <authorList>
            <person name="Hu B."/>
        </authorList>
    </citation>
    <scope>NUCLEOTIDE SEQUENCE</scope>
    <source>
        <strain evidence="1">1A/Uganda/UGR70/2019</strain>
    </source>
</reference>
<evidence type="ECO:0000313" key="1">
    <source>
        <dbReference type="EMBL" id="XBH23870.1"/>
    </source>
</evidence>
<accession>A0AAU7E2B2</accession>
<sequence>MEFMSHLLIRALPFRALAQLLELEQHAAYARAPGGAPCREHRHALGGAASSLVPLPRSVDLDLVVSDRFCTHGWVSRTSHFAAFYAFRAGERLYRRVSPVFSRPAGGVVLMAVVCLRTGTPTNYMVLLSADGTQEVRLVLTERAVVIVNTAAVTAIVHGRDGLKLCVAYYLVDARRGANVALPRGVHVDTLAAVHEAVLSCNACLFQRPTGSQVCFCVARYRCVSGGDAAAPFFRVYVNGIAYALTVEDGAEAAPRPAIADTCACCTHEDAPAPGADAAPDEPVRAVAGCEFRGYTSARELVFSCRGHVLTLAPTTTAIPSTEMETFLVFPVPPVPLARMATVRELHIILRAAVDTLVDATSTCAGVDWAVSAVSVDGTPTYRLHEVRFLNGIVNVTGEN</sequence>